<dbReference type="InterPro" id="IPR036641">
    <property type="entry name" value="HPT_dom_sf"/>
</dbReference>
<dbReference type="Pfam" id="PF08448">
    <property type="entry name" value="PAS_4"/>
    <property type="match status" value="2"/>
</dbReference>
<dbReference type="SUPFAM" id="SSF55874">
    <property type="entry name" value="ATPase domain of HSP90 chaperone/DNA topoisomerase II/histidine kinase"/>
    <property type="match status" value="1"/>
</dbReference>
<evidence type="ECO:0000256" key="6">
    <source>
        <dbReference type="ARBA" id="ARBA00022692"/>
    </source>
</evidence>
<dbReference type="Pfam" id="PF01627">
    <property type="entry name" value="Hpt"/>
    <property type="match status" value="1"/>
</dbReference>
<keyword evidence="14" id="KW-0175">Coiled coil</keyword>
<evidence type="ECO:0000256" key="8">
    <source>
        <dbReference type="ARBA" id="ARBA00022840"/>
    </source>
</evidence>
<dbReference type="InterPro" id="IPR005467">
    <property type="entry name" value="His_kinase_dom"/>
</dbReference>
<dbReference type="PROSITE" id="PS50109">
    <property type="entry name" value="HIS_KIN"/>
    <property type="match status" value="1"/>
</dbReference>
<dbReference type="InterPro" id="IPR036890">
    <property type="entry name" value="HATPase_C_sf"/>
</dbReference>
<dbReference type="CDD" id="cd17546">
    <property type="entry name" value="REC_hyHK_CKI1_RcsC-like"/>
    <property type="match status" value="1"/>
</dbReference>
<evidence type="ECO:0000256" key="12">
    <source>
        <dbReference type="PROSITE-ProRule" id="PRU00110"/>
    </source>
</evidence>
<feature type="transmembrane region" description="Helical" evidence="15">
    <location>
        <begin position="172"/>
        <end position="191"/>
    </location>
</feature>
<keyword evidence="22" id="KW-1185">Reference proteome</keyword>
<reference evidence="21 22" key="1">
    <citation type="submission" date="2024-03" db="EMBL/GenBank/DDBJ databases">
        <title>Ignisphaera cupida sp. nov., a hyperthermophilic hydrolytic archaeon from a hot spring of Kamchatka, and proposal of Ignisphaeraceae fam. nov.</title>
        <authorList>
            <person name="Podosokorskaya O.A."/>
            <person name="Elcheninov A.G."/>
            <person name="Maltseva A.I."/>
            <person name="Zayulina K.S."/>
            <person name="Novikov A."/>
            <person name="Merkel A.Y."/>
        </authorList>
    </citation>
    <scope>NUCLEOTIDE SEQUENCE [LARGE SCALE GENOMIC DNA]</scope>
    <source>
        <strain evidence="21 22">38H-sp</strain>
    </source>
</reference>
<dbReference type="SUPFAM" id="SSF47226">
    <property type="entry name" value="Histidine-containing phosphotransfer domain, HPT domain"/>
    <property type="match status" value="1"/>
</dbReference>
<evidence type="ECO:0000256" key="2">
    <source>
        <dbReference type="ARBA" id="ARBA00004651"/>
    </source>
</evidence>
<dbReference type="SUPFAM" id="SSF55785">
    <property type="entry name" value="PYP-like sensor domain (PAS domain)"/>
    <property type="match status" value="3"/>
</dbReference>
<evidence type="ECO:0000313" key="22">
    <source>
        <dbReference type="Proteomes" id="UP001466331"/>
    </source>
</evidence>
<dbReference type="PRINTS" id="PR00344">
    <property type="entry name" value="BCTRLSENSOR"/>
</dbReference>
<dbReference type="PANTHER" id="PTHR45339:SF1">
    <property type="entry name" value="HYBRID SIGNAL TRANSDUCTION HISTIDINE KINASE J"/>
    <property type="match status" value="1"/>
</dbReference>
<keyword evidence="7" id="KW-0547">Nucleotide-binding</keyword>
<evidence type="ECO:0000256" key="14">
    <source>
        <dbReference type="SAM" id="Coils"/>
    </source>
</evidence>
<dbReference type="Gene3D" id="1.20.120.160">
    <property type="entry name" value="HPT domain"/>
    <property type="match status" value="1"/>
</dbReference>
<keyword evidence="9 15" id="KW-1133">Transmembrane helix</keyword>
<comment type="catalytic activity">
    <reaction evidence="1">
        <text>ATP + protein L-histidine = ADP + protein N-phospho-L-histidine.</text>
        <dbReference type="EC" id="2.7.13.3"/>
    </reaction>
</comment>
<feature type="modified residue" description="Phosphohistidine" evidence="12">
    <location>
        <position position="1027"/>
    </location>
</feature>
<dbReference type="PROSITE" id="PS50112">
    <property type="entry name" value="PAS"/>
    <property type="match status" value="1"/>
</dbReference>
<sequence>MLVWIVFFLAFLVLLLSLYLPVRSRASISVFCAVLFVTVFLLLIRQEVATDRTASSLLWYSTFVFLPWVWFLAVLENSYCKNNFSYVGRLAVPIAAFVVILLFLFIPELIGMSDRTIFLVAKYIVGIFSIFSGLSAAFMLHTDNRAFFRVFSVVVSSSPLIFPFALAPFLSVVMYSLCLVVGMFSLLVLMLHSARHDILPVARELIFDAIPDPVVVLDNSGKIRFINRSCERLAAVTLDEVKLKEIESVFPGSAIFMNVEAGIKSFDFQLGSVLFNVKVTSIEDRTRKIGTLLYFSDVTVERSALEALTQSEKRYRDVINNITVGILLLGTDYEVRARNKKMEEWFPLFPWDTEGLPCFGICGKGTDRPCSDCPVSAVLSDGNLHQSVIERNTAFGKRVFSVIATPQKDSDGNLMGVIQLLEDITAQRYAQDILERYKFVVNAAHDFMSLISKDYIYEAVNDSFCEAYGMPREAFVGKPVRELWGDDVFFNRIKPPLEEAFSGKLIVIQDRFSFGNLGERDLEVSYNPYFEDEGVTHVAVITRDITAYKEAQRIAEEAKKQAEEANAAKSAFLASMSHEIRTPLNAVLGMTDLLLMSNPPSEFKESVNIIKSSASSLLDLLNDILDMSRIESGRIELENIGFDLVSLIERIWKMFLPLAAKKGLDMRLHIPESMPRGYMGDPVRIQQIIVNLLSNAVKFTDAGFIELSVNLSHLYEEDYELEISISDTGSGIAEEKLSSIFDPFSQADSSITRRYGGTGLGLSISRKLATMMRGTIVAKSQLGRGSTFTCKIILKHTDVIEKTYDKISSVKTPSRVLSILVVEDNELNSLVAEKLIEAMGHSVYCVESGSAAIEFLKTERVDLIFMDIEMPDMDGFSCTRAIRSGVSGNKACSIPIFAMTAHALIEVKKKVEDAGMNGILLKPVSADEIARIINTVADGDAREKYNREEAENALRFISSSAKAHVSKHDTAMEPVFDKKEALLRMAGNRNMLAEFMSAFVNKIPDKITMLDALKGSSEMSEIARAGHSLKGVCGNIGAKRCEAIAKELEKAGKDKDIEEAERLLDSLIEALTELENVLKRELENWRRV</sequence>
<feature type="transmembrane region" description="Helical" evidence="15">
    <location>
        <begin position="118"/>
        <end position="140"/>
    </location>
</feature>
<dbReference type="SUPFAM" id="SSF52172">
    <property type="entry name" value="CheY-like"/>
    <property type="match status" value="1"/>
</dbReference>
<dbReference type="CDD" id="cd16922">
    <property type="entry name" value="HATPase_EvgS-ArcB-TorS-like"/>
    <property type="match status" value="1"/>
</dbReference>
<keyword evidence="6 15" id="KW-0812">Transmembrane</keyword>
<dbReference type="GO" id="GO:0005524">
    <property type="term" value="F:ATP binding"/>
    <property type="evidence" value="ECO:0007669"/>
    <property type="project" value="UniProtKB-KW"/>
</dbReference>
<feature type="transmembrane region" description="Helical" evidence="15">
    <location>
        <begin position="57"/>
        <end position="75"/>
    </location>
</feature>
<feature type="coiled-coil region" evidence="14">
    <location>
        <begin position="1050"/>
        <end position="1088"/>
    </location>
</feature>
<dbReference type="Proteomes" id="UP001466331">
    <property type="component" value="Unassembled WGS sequence"/>
</dbReference>
<comment type="subcellular location">
    <subcellularLocation>
        <location evidence="2">Cell membrane</location>
        <topology evidence="2">Multi-pass membrane protein</topology>
    </subcellularLocation>
</comment>
<evidence type="ECO:0000256" key="10">
    <source>
        <dbReference type="ARBA" id="ARBA00023012"/>
    </source>
</evidence>
<evidence type="ECO:0000256" key="7">
    <source>
        <dbReference type="ARBA" id="ARBA00022741"/>
    </source>
</evidence>
<dbReference type="PANTHER" id="PTHR45339">
    <property type="entry name" value="HYBRID SIGNAL TRANSDUCTION HISTIDINE KINASE J"/>
    <property type="match status" value="1"/>
</dbReference>
<dbReference type="Gene3D" id="3.40.50.2300">
    <property type="match status" value="1"/>
</dbReference>
<feature type="domain" description="PAC" evidence="19">
    <location>
        <begin position="382"/>
        <end position="436"/>
    </location>
</feature>
<dbReference type="PROSITE" id="PS50110">
    <property type="entry name" value="RESPONSE_REGULATORY"/>
    <property type="match status" value="1"/>
</dbReference>
<dbReference type="InterPro" id="IPR000014">
    <property type="entry name" value="PAS"/>
</dbReference>
<evidence type="ECO:0000259" key="19">
    <source>
        <dbReference type="PROSITE" id="PS50113"/>
    </source>
</evidence>
<evidence type="ECO:0000256" key="5">
    <source>
        <dbReference type="ARBA" id="ARBA00022553"/>
    </source>
</evidence>
<dbReference type="Pfam" id="PF00512">
    <property type="entry name" value="HisKA"/>
    <property type="match status" value="1"/>
</dbReference>
<dbReference type="EMBL" id="JBCHKQ010000002">
    <property type="protein sequence ID" value="MEM5948076.1"/>
    <property type="molecule type" value="Genomic_DNA"/>
</dbReference>
<dbReference type="Pfam" id="PF13188">
    <property type="entry name" value="PAS_8"/>
    <property type="match status" value="1"/>
</dbReference>
<feature type="transmembrane region" description="Helical" evidence="15">
    <location>
        <begin position="146"/>
        <end position="165"/>
    </location>
</feature>
<evidence type="ECO:0000259" key="20">
    <source>
        <dbReference type="PROSITE" id="PS50894"/>
    </source>
</evidence>
<dbReference type="CDD" id="cd00082">
    <property type="entry name" value="HisKA"/>
    <property type="match status" value="1"/>
</dbReference>
<dbReference type="SMART" id="SM00388">
    <property type="entry name" value="HisKA"/>
    <property type="match status" value="1"/>
</dbReference>
<dbReference type="InterPro" id="IPR008207">
    <property type="entry name" value="Sig_transdc_His_kin_Hpt_dom"/>
</dbReference>
<dbReference type="PROSITE" id="PS50113">
    <property type="entry name" value="PAC"/>
    <property type="match status" value="1"/>
</dbReference>
<dbReference type="InterPro" id="IPR003661">
    <property type="entry name" value="HisK_dim/P_dom"/>
</dbReference>
<evidence type="ECO:0000256" key="11">
    <source>
        <dbReference type="ARBA" id="ARBA00023136"/>
    </source>
</evidence>
<evidence type="ECO:0000259" key="17">
    <source>
        <dbReference type="PROSITE" id="PS50110"/>
    </source>
</evidence>
<dbReference type="Gene3D" id="3.30.450.20">
    <property type="entry name" value="PAS domain"/>
    <property type="match status" value="3"/>
</dbReference>
<dbReference type="InterPro" id="IPR004358">
    <property type="entry name" value="Sig_transdc_His_kin-like_C"/>
</dbReference>
<dbReference type="PROSITE" id="PS50894">
    <property type="entry name" value="HPT"/>
    <property type="match status" value="1"/>
</dbReference>
<dbReference type="SMART" id="SM00073">
    <property type="entry name" value="HPT"/>
    <property type="match status" value="1"/>
</dbReference>
<proteinExistence type="predicted"/>
<evidence type="ECO:0000256" key="3">
    <source>
        <dbReference type="ARBA" id="ARBA00012438"/>
    </source>
</evidence>
<dbReference type="Pfam" id="PF00072">
    <property type="entry name" value="Response_reg"/>
    <property type="match status" value="1"/>
</dbReference>
<dbReference type="Pfam" id="PF02518">
    <property type="entry name" value="HATPase_c"/>
    <property type="match status" value="1"/>
</dbReference>
<protein>
    <recommendedName>
        <fullName evidence="3">histidine kinase</fullName>
        <ecNumber evidence="3">2.7.13.3</ecNumber>
    </recommendedName>
</protein>
<evidence type="ECO:0000259" key="18">
    <source>
        <dbReference type="PROSITE" id="PS50112"/>
    </source>
</evidence>
<keyword evidence="8 21" id="KW-0067">ATP-binding</keyword>
<evidence type="ECO:0000256" key="13">
    <source>
        <dbReference type="PROSITE-ProRule" id="PRU00169"/>
    </source>
</evidence>
<dbReference type="InterPro" id="IPR000700">
    <property type="entry name" value="PAS-assoc_C"/>
</dbReference>
<feature type="domain" description="Response regulatory" evidence="17">
    <location>
        <begin position="818"/>
        <end position="937"/>
    </location>
</feature>
<name>A0ABU9UC93_9SPIR</name>
<dbReference type="InterPro" id="IPR011006">
    <property type="entry name" value="CheY-like_superfamily"/>
</dbReference>
<keyword evidence="11 15" id="KW-0472">Membrane</keyword>
<feature type="domain" description="HPt" evidence="20">
    <location>
        <begin position="988"/>
        <end position="1085"/>
    </location>
</feature>
<evidence type="ECO:0000313" key="21">
    <source>
        <dbReference type="EMBL" id="MEM5948076.1"/>
    </source>
</evidence>
<evidence type="ECO:0000256" key="9">
    <source>
        <dbReference type="ARBA" id="ARBA00022989"/>
    </source>
</evidence>
<feature type="domain" description="PAS" evidence="18">
    <location>
        <begin position="206"/>
        <end position="241"/>
    </location>
</feature>
<comment type="caution">
    <text evidence="21">The sequence shown here is derived from an EMBL/GenBank/DDBJ whole genome shotgun (WGS) entry which is preliminary data.</text>
</comment>
<dbReference type="InterPro" id="IPR035965">
    <property type="entry name" value="PAS-like_dom_sf"/>
</dbReference>
<keyword evidence="10" id="KW-0902">Two-component regulatory system</keyword>
<dbReference type="InterPro" id="IPR036097">
    <property type="entry name" value="HisK_dim/P_sf"/>
</dbReference>
<dbReference type="RefSeq" id="WP_420069522.1">
    <property type="nucleotide sequence ID" value="NZ_JBCHKQ010000002.1"/>
</dbReference>
<feature type="domain" description="Histidine kinase" evidence="16">
    <location>
        <begin position="575"/>
        <end position="796"/>
    </location>
</feature>
<dbReference type="SMART" id="SM00387">
    <property type="entry name" value="HATPase_c"/>
    <property type="match status" value="1"/>
</dbReference>
<keyword evidence="5 13" id="KW-0597">Phosphoprotein</keyword>
<dbReference type="InterPro" id="IPR003594">
    <property type="entry name" value="HATPase_dom"/>
</dbReference>
<feature type="modified residue" description="4-aspartylphosphate" evidence="13">
    <location>
        <position position="867"/>
    </location>
</feature>
<evidence type="ECO:0000256" key="15">
    <source>
        <dbReference type="SAM" id="Phobius"/>
    </source>
</evidence>
<gene>
    <name evidence="21" type="ORF">WKV44_05930</name>
</gene>
<dbReference type="EC" id="2.7.13.3" evidence="3"/>
<evidence type="ECO:0000259" key="16">
    <source>
        <dbReference type="PROSITE" id="PS50109"/>
    </source>
</evidence>
<dbReference type="Gene3D" id="3.30.565.10">
    <property type="entry name" value="Histidine kinase-like ATPase, C-terminal domain"/>
    <property type="match status" value="1"/>
</dbReference>
<evidence type="ECO:0000256" key="1">
    <source>
        <dbReference type="ARBA" id="ARBA00000085"/>
    </source>
</evidence>
<feature type="transmembrane region" description="Helical" evidence="15">
    <location>
        <begin position="27"/>
        <end position="45"/>
    </location>
</feature>
<dbReference type="InterPro" id="IPR001789">
    <property type="entry name" value="Sig_transdc_resp-reg_receiver"/>
</dbReference>
<dbReference type="Gene3D" id="1.10.287.130">
    <property type="match status" value="1"/>
</dbReference>
<dbReference type="NCBIfam" id="TIGR00229">
    <property type="entry name" value="sensory_box"/>
    <property type="match status" value="1"/>
</dbReference>
<feature type="coiled-coil region" evidence="14">
    <location>
        <begin position="545"/>
        <end position="575"/>
    </location>
</feature>
<dbReference type="SUPFAM" id="SSF47384">
    <property type="entry name" value="Homodimeric domain of signal transducing histidine kinase"/>
    <property type="match status" value="1"/>
</dbReference>
<accession>A0ABU9UC93</accession>
<dbReference type="SMART" id="SM00091">
    <property type="entry name" value="PAS"/>
    <property type="match status" value="3"/>
</dbReference>
<evidence type="ECO:0000256" key="4">
    <source>
        <dbReference type="ARBA" id="ARBA00022475"/>
    </source>
</evidence>
<organism evidence="21 22">
    <name type="scientific">Rarispira pelagica</name>
    <dbReference type="NCBI Taxonomy" id="3141764"/>
    <lineage>
        <taxon>Bacteria</taxon>
        <taxon>Pseudomonadati</taxon>
        <taxon>Spirochaetota</taxon>
        <taxon>Spirochaetia</taxon>
        <taxon>Winmispirales</taxon>
        <taxon>Winmispiraceae</taxon>
        <taxon>Rarispira</taxon>
    </lineage>
</organism>
<keyword evidence="4" id="KW-1003">Cell membrane</keyword>
<feature type="transmembrane region" description="Helical" evidence="15">
    <location>
        <begin position="87"/>
        <end position="106"/>
    </location>
</feature>
<dbReference type="SMART" id="SM00448">
    <property type="entry name" value="REC"/>
    <property type="match status" value="1"/>
</dbReference>
<dbReference type="InterPro" id="IPR013656">
    <property type="entry name" value="PAS_4"/>
</dbReference>